<keyword evidence="7 8" id="KW-0066">ATP synthesis</keyword>
<comment type="function">
    <text evidence="8">This protein is part of the stalk that links CF(0) to CF(1). It either transmits conformational changes from CF(0) to CF(1) or is implicated in proton conduction.</text>
</comment>
<dbReference type="EMBL" id="JBHRUV010000017">
    <property type="protein sequence ID" value="MFC3265477.1"/>
    <property type="molecule type" value="Genomic_DNA"/>
</dbReference>
<keyword evidence="4 8" id="KW-0406">Ion transport</keyword>
<comment type="subcellular location">
    <subcellularLocation>
        <location evidence="8">Cell membrane</location>
        <topology evidence="8">Peripheral membrane protein</topology>
    </subcellularLocation>
    <subcellularLocation>
        <location evidence="1">Membrane</location>
    </subcellularLocation>
</comment>
<dbReference type="NCBIfam" id="TIGR01145">
    <property type="entry name" value="ATP_synt_delta"/>
    <property type="match status" value="1"/>
</dbReference>
<proteinExistence type="inferred from homology"/>
<dbReference type="Gene3D" id="1.10.520.20">
    <property type="entry name" value="N-terminal domain of the delta subunit of the F1F0-ATP synthase"/>
    <property type="match status" value="1"/>
</dbReference>
<dbReference type="NCBIfam" id="NF004406">
    <property type="entry name" value="PRK05758.3-2"/>
    <property type="match status" value="1"/>
</dbReference>
<keyword evidence="2 8" id="KW-0813">Transport</keyword>
<evidence type="ECO:0000313" key="10">
    <source>
        <dbReference type="Proteomes" id="UP001595536"/>
    </source>
</evidence>
<reference evidence="10" key="1">
    <citation type="journal article" date="2019" name="Int. J. Syst. Evol. Microbiol.">
        <title>The Global Catalogue of Microorganisms (GCM) 10K type strain sequencing project: providing services to taxonomists for standard genome sequencing and annotation.</title>
        <authorList>
            <consortium name="The Broad Institute Genomics Platform"/>
            <consortium name="The Broad Institute Genome Sequencing Center for Infectious Disease"/>
            <person name="Wu L."/>
            <person name="Ma J."/>
        </authorList>
    </citation>
    <scope>NUCLEOTIDE SEQUENCE [LARGE SCALE GENOMIC DNA]</scope>
    <source>
        <strain evidence="10">CCM 7941</strain>
    </source>
</reference>
<dbReference type="InterPro" id="IPR026015">
    <property type="entry name" value="ATP_synth_OSCP/delta_N_sf"/>
</dbReference>
<keyword evidence="10" id="KW-1185">Reference proteome</keyword>
<dbReference type="InterPro" id="IPR000711">
    <property type="entry name" value="ATPase_OSCP/dsu"/>
</dbReference>
<keyword evidence="8" id="KW-1003">Cell membrane</keyword>
<dbReference type="Proteomes" id="UP001595536">
    <property type="component" value="Unassembled WGS sequence"/>
</dbReference>
<dbReference type="HAMAP" id="MF_01416">
    <property type="entry name" value="ATP_synth_delta_bact"/>
    <property type="match status" value="1"/>
</dbReference>
<dbReference type="PRINTS" id="PR00125">
    <property type="entry name" value="ATPASEDELTA"/>
</dbReference>
<evidence type="ECO:0000256" key="1">
    <source>
        <dbReference type="ARBA" id="ARBA00004370"/>
    </source>
</evidence>
<accession>A0ABV7LCI2</accession>
<name>A0ABV7LCI2_9HYPH</name>
<evidence type="ECO:0000256" key="2">
    <source>
        <dbReference type="ARBA" id="ARBA00022448"/>
    </source>
</evidence>
<sequence length="191" mass="20094">MAEQPSLTGPISGVAARYASALLETAAEAGAAAIDQVEADLSRFDALVKESADLQRLVRSPVFSADEQLAAVTAILDRSGISGLAANFLKLVASRRRLFAVQQMIAAYKAMVAARKGVVRADVTLASQPSDQVIADLKQALRDVAGGDVDLHVKIDPSIIGGIIVRLGSRMLDASLRSKLNSIRLAMKEVG</sequence>
<dbReference type="Pfam" id="PF00213">
    <property type="entry name" value="OSCP"/>
    <property type="match status" value="1"/>
</dbReference>
<dbReference type="PROSITE" id="PS00389">
    <property type="entry name" value="ATPASE_DELTA"/>
    <property type="match status" value="1"/>
</dbReference>
<keyword evidence="3 8" id="KW-0375">Hydrogen ion transport</keyword>
<evidence type="ECO:0000313" key="9">
    <source>
        <dbReference type="EMBL" id="MFC3265477.1"/>
    </source>
</evidence>
<keyword evidence="6 8" id="KW-0139">CF(1)</keyword>
<evidence type="ECO:0000256" key="4">
    <source>
        <dbReference type="ARBA" id="ARBA00023065"/>
    </source>
</evidence>
<evidence type="ECO:0000256" key="5">
    <source>
        <dbReference type="ARBA" id="ARBA00023136"/>
    </source>
</evidence>
<dbReference type="RefSeq" id="WP_376831674.1">
    <property type="nucleotide sequence ID" value="NZ_JBHLWR010000006.1"/>
</dbReference>
<comment type="caution">
    <text evidence="9">The sequence shown here is derived from an EMBL/GenBank/DDBJ whole genome shotgun (WGS) entry which is preliminary data.</text>
</comment>
<dbReference type="InterPro" id="IPR020781">
    <property type="entry name" value="ATPase_OSCP/d_CS"/>
</dbReference>
<gene>
    <name evidence="8" type="primary">atpH</name>
    <name evidence="9" type="ORF">ACFOEX_03735</name>
</gene>
<evidence type="ECO:0000256" key="7">
    <source>
        <dbReference type="ARBA" id="ARBA00023310"/>
    </source>
</evidence>
<keyword evidence="5 8" id="KW-0472">Membrane</keyword>
<protein>
    <recommendedName>
        <fullName evidence="8">ATP synthase subunit delta</fullName>
    </recommendedName>
    <alternativeName>
        <fullName evidence="8">ATP synthase F(1) sector subunit delta</fullName>
    </alternativeName>
    <alternativeName>
        <fullName evidence="8">F-type ATPase subunit delta</fullName>
        <shortName evidence="8">F-ATPase subunit delta</shortName>
    </alternativeName>
</protein>
<organism evidence="9 10">
    <name type="scientific">Camelimonas abortus</name>
    <dbReference type="NCBI Taxonomy" id="1017184"/>
    <lineage>
        <taxon>Bacteria</taxon>
        <taxon>Pseudomonadati</taxon>
        <taxon>Pseudomonadota</taxon>
        <taxon>Alphaproteobacteria</taxon>
        <taxon>Hyphomicrobiales</taxon>
        <taxon>Chelatococcaceae</taxon>
        <taxon>Camelimonas</taxon>
    </lineage>
</organism>
<comment type="similarity">
    <text evidence="8">Belongs to the ATPase delta chain family.</text>
</comment>
<evidence type="ECO:0000256" key="8">
    <source>
        <dbReference type="HAMAP-Rule" id="MF_01416"/>
    </source>
</evidence>
<dbReference type="SUPFAM" id="SSF47928">
    <property type="entry name" value="N-terminal domain of the delta subunit of the F1F0-ATP synthase"/>
    <property type="match status" value="1"/>
</dbReference>
<evidence type="ECO:0000256" key="6">
    <source>
        <dbReference type="ARBA" id="ARBA00023196"/>
    </source>
</evidence>
<dbReference type="PANTHER" id="PTHR11910">
    <property type="entry name" value="ATP SYNTHASE DELTA CHAIN"/>
    <property type="match status" value="1"/>
</dbReference>
<comment type="function">
    <text evidence="8">F(1)F(0) ATP synthase produces ATP from ADP in the presence of a proton or sodium gradient. F-type ATPases consist of two structural domains, F(1) containing the extramembraneous catalytic core and F(0) containing the membrane proton channel, linked together by a central stalk and a peripheral stalk. During catalysis, ATP synthesis in the catalytic domain of F(1) is coupled via a rotary mechanism of the central stalk subunits to proton translocation.</text>
</comment>
<evidence type="ECO:0000256" key="3">
    <source>
        <dbReference type="ARBA" id="ARBA00022781"/>
    </source>
</evidence>